<evidence type="ECO:0000313" key="3">
    <source>
        <dbReference type="Proteomes" id="UP000181951"/>
    </source>
</evidence>
<dbReference type="PROSITE" id="PS50206">
    <property type="entry name" value="RHODANESE_3"/>
    <property type="match status" value="1"/>
</dbReference>
<dbReference type="InterPro" id="IPR036873">
    <property type="entry name" value="Rhodanese-like_dom_sf"/>
</dbReference>
<protein>
    <submittedName>
        <fullName evidence="2">Rhodanese-related sulfurtransferase</fullName>
    </submittedName>
</protein>
<dbReference type="Gene3D" id="3.40.250.10">
    <property type="entry name" value="Rhodanese-like domain"/>
    <property type="match status" value="1"/>
</dbReference>
<evidence type="ECO:0000313" key="2">
    <source>
        <dbReference type="EMBL" id="SEO28443.1"/>
    </source>
</evidence>
<feature type="domain" description="Rhodanese" evidence="1">
    <location>
        <begin position="63"/>
        <end position="153"/>
    </location>
</feature>
<accession>A0A1H8NGB8</accession>
<sequence length="188" mass="18883">MTPAPAAQPHLALSAPHTGPAAVPNAVLRVPPAAPADAAAYFAASLAFHADVSDVAAALAAGGDPGFTLVDTRSTASWDQGHIPGAVHLPTALIPERADLLLDRARPVVVYCWGPGCNGATRAAFALATDGYQVKEMLGGMEYWIREGFGYATAGGPARRDADPLTAPSAPAAPDGATCAVGAVDCGC</sequence>
<proteinExistence type="predicted"/>
<evidence type="ECO:0000259" key="1">
    <source>
        <dbReference type="PROSITE" id="PS50206"/>
    </source>
</evidence>
<dbReference type="RefSeq" id="WP_079138694.1">
    <property type="nucleotide sequence ID" value="NZ_FODD01000022.1"/>
</dbReference>
<dbReference type="PANTHER" id="PTHR43031:SF1">
    <property type="entry name" value="PYRIDINE NUCLEOTIDE-DISULPHIDE OXIDOREDUCTASE"/>
    <property type="match status" value="1"/>
</dbReference>
<gene>
    <name evidence="2" type="ORF">SAMN05216267_102224</name>
</gene>
<reference evidence="2 3" key="1">
    <citation type="submission" date="2016-10" db="EMBL/GenBank/DDBJ databases">
        <authorList>
            <person name="de Groot N.N."/>
        </authorList>
    </citation>
    <scope>NUCLEOTIDE SEQUENCE [LARGE SCALE GENOMIC DNA]</scope>
    <source>
        <strain evidence="2 3">CGMCC 4.2026</strain>
    </source>
</reference>
<dbReference type="PANTHER" id="PTHR43031">
    <property type="entry name" value="FAD-DEPENDENT OXIDOREDUCTASE"/>
    <property type="match status" value="1"/>
</dbReference>
<dbReference type="STRING" id="310780.SAMN05216267_102224"/>
<organism evidence="2 3">
    <name type="scientific">Actinacidiphila rubida</name>
    <dbReference type="NCBI Taxonomy" id="310780"/>
    <lineage>
        <taxon>Bacteria</taxon>
        <taxon>Bacillati</taxon>
        <taxon>Actinomycetota</taxon>
        <taxon>Actinomycetes</taxon>
        <taxon>Kitasatosporales</taxon>
        <taxon>Streptomycetaceae</taxon>
        <taxon>Actinacidiphila</taxon>
    </lineage>
</organism>
<dbReference type="Proteomes" id="UP000181951">
    <property type="component" value="Unassembled WGS sequence"/>
</dbReference>
<name>A0A1H8NGB8_9ACTN</name>
<dbReference type="SMART" id="SM00450">
    <property type="entry name" value="RHOD"/>
    <property type="match status" value="1"/>
</dbReference>
<keyword evidence="2" id="KW-0808">Transferase</keyword>
<keyword evidence="3" id="KW-1185">Reference proteome</keyword>
<dbReference type="SUPFAM" id="SSF52821">
    <property type="entry name" value="Rhodanese/Cell cycle control phosphatase"/>
    <property type="match status" value="1"/>
</dbReference>
<dbReference type="EMBL" id="FODD01000022">
    <property type="protein sequence ID" value="SEO28443.1"/>
    <property type="molecule type" value="Genomic_DNA"/>
</dbReference>
<dbReference type="InterPro" id="IPR050229">
    <property type="entry name" value="GlpE_sulfurtransferase"/>
</dbReference>
<dbReference type="OrthoDB" id="9802991at2"/>
<dbReference type="InterPro" id="IPR001763">
    <property type="entry name" value="Rhodanese-like_dom"/>
</dbReference>
<dbReference type="Pfam" id="PF00581">
    <property type="entry name" value="Rhodanese"/>
    <property type="match status" value="1"/>
</dbReference>
<dbReference type="AlphaFoldDB" id="A0A1H8NGB8"/>
<dbReference type="GO" id="GO:0016740">
    <property type="term" value="F:transferase activity"/>
    <property type="evidence" value="ECO:0007669"/>
    <property type="project" value="UniProtKB-KW"/>
</dbReference>